<feature type="non-terminal residue" evidence="1">
    <location>
        <position position="1"/>
    </location>
</feature>
<dbReference type="EMBL" id="MU276426">
    <property type="protein sequence ID" value="KAI0038730.1"/>
    <property type="molecule type" value="Genomic_DNA"/>
</dbReference>
<reference evidence="1" key="2">
    <citation type="journal article" date="2022" name="New Phytol.">
        <title>Evolutionary transition to the ectomycorrhizal habit in the genomes of a hyperdiverse lineage of mushroom-forming fungi.</title>
        <authorList>
            <person name="Looney B."/>
            <person name="Miyauchi S."/>
            <person name="Morin E."/>
            <person name="Drula E."/>
            <person name="Courty P.E."/>
            <person name="Kohler A."/>
            <person name="Kuo A."/>
            <person name="LaButti K."/>
            <person name="Pangilinan J."/>
            <person name="Lipzen A."/>
            <person name="Riley R."/>
            <person name="Andreopoulos W."/>
            <person name="He G."/>
            <person name="Johnson J."/>
            <person name="Nolan M."/>
            <person name="Tritt A."/>
            <person name="Barry K.W."/>
            <person name="Grigoriev I.V."/>
            <person name="Nagy L.G."/>
            <person name="Hibbett D."/>
            <person name="Henrissat B."/>
            <person name="Matheny P.B."/>
            <person name="Labbe J."/>
            <person name="Martin F.M."/>
        </authorList>
    </citation>
    <scope>NUCLEOTIDE SEQUENCE</scope>
    <source>
        <strain evidence="1">FP105234-sp</strain>
    </source>
</reference>
<reference evidence="1" key="1">
    <citation type="submission" date="2021-02" db="EMBL/GenBank/DDBJ databases">
        <authorList>
            <consortium name="DOE Joint Genome Institute"/>
            <person name="Ahrendt S."/>
            <person name="Looney B.P."/>
            <person name="Miyauchi S."/>
            <person name="Morin E."/>
            <person name="Drula E."/>
            <person name="Courty P.E."/>
            <person name="Chicoki N."/>
            <person name="Fauchery L."/>
            <person name="Kohler A."/>
            <person name="Kuo A."/>
            <person name="Labutti K."/>
            <person name="Pangilinan J."/>
            <person name="Lipzen A."/>
            <person name="Riley R."/>
            <person name="Andreopoulos W."/>
            <person name="He G."/>
            <person name="Johnson J."/>
            <person name="Barry K.W."/>
            <person name="Grigoriev I.V."/>
            <person name="Nagy L."/>
            <person name="Hibbett D."/>
            <person name="Henrissat B."/>
            <person name="Matheny P.B."/>
            <person name="Labbe J."/>
            <person name="Martin F."/>
        </authorList>
    </citation>
    <scope>NUCLEOTIDE SEQUENCE</scope>
    <source>
        <strain evidence="1">FP105234-sp</strain>
    </source>
</reference>
<dbReference type="Proteomes" id="UP000814033">
    <property type="component" value="Unassembled WGS sequence"/>
</dbReference>
<accession>A0ACB8R4Q3</accession>
<name>A0ACB8R4Q3_9AGAM</name>
<protein>
    <submittedName>
        <fullName evidence="1">Uncharacterized protein</fullName>
    </submittedName>
</protein>
<evidence type="ECO:0000313" key="1">
    <source>
        <dbReference type="EMBL" id="KAI0038730.1"/>
    </source>
</evidence>
<sequence length="523" mass="58719">VQNWCPKCLAQPDHLETAGSARFREHTEHLKDTYDAEDLWDAFGVVEGVVPFTHRFPRADIHELLTPDLLHQVIKGTFKDHLVTWIQEYIEATNSKRDAQRIMDDIDRKIAAVPAFPGLRRFPQGRNYKQWTGDDSKALMKVFVPAIVGHVPERMVQAIIAFLDFCYLARRPNHTPTSLAAMDTALRRFHELREVFREEDIRPEGFSLPRQHALVHYIRGIKLFGSPYGLCSSITESKHIHAVKKPWRRSSRYRPLPQILQTNLRMDKIAAARVDFGSRGMIKGDVLSAAFQEAGVDLDVEDEEPTPEEVEAIEGGGQGDVGDAPNDAGPLTVTMGKCASSVSTIASLALELGLTSDALTTSIRRFLYSQVYPDPDLPADDAPLNECPAFSGSINIYPSARATFFAPSELAGPGGMHSEVIRSTASWFQQYERRDTVLIQNGGEDDVMGGMLVGRVMRFMTRAAGRRTLGVVHLDTIVRSCHLIGVYDSTYLPKDFHFSHTHVAFRAFYVNRYSDYHMHEILP</sequence>
<evidence type="ECO:0000313" key="2">
    <source>
        <dbReference type="Proteomes" id="UP000814033"/>
    </source>
</evidence>
<gene>
    <name evidence="1" type="ORF">FA95DRAFT_1659879</name>
</gene>
<comment type="caution">
    <text evidence="1">The sequence shown here is derived from an EMBL/GenBank/DDBJ whole genome shotgun (WGS) entry which is preliminary data.</text>
</comment>
<proteinExistence type="predicted"/>
<keyword evidence="2" id="KW-1185">Reference proteome</keyword>
<organism evidence="1 2">
    <name type="scientific">Auriscalpium vulgare</name>
    <dbReference type="NCBI Taxonomy" id="40419"/>
    <lineage>
        <taxon>Eukaryota</taxon>
        <taxon>Fungi</taxon>
        <taxon>Dikarya</taxon>
        <taxon>Basidiomycota</taxon>
        <taxon>Agaricomycotina</taxon>
        <taxon>Agaricomycetes</taxon>
        <taxon>Russulales</taxon>
        <taxon>Auriscalpiaceae</taxon>
        <taxon>Auriscalpium</taxon>
    </lineage>
</organism>